<accession>A0A1H9VCX3</accession>
<evidence type="ECO:0000313" key="2">
    <source>
        <dbReference type="EMBL" id="SES19438.1"/>
    </source>
</evidence>
<dbReference type="STRING" id="416874.SAMN04487958_10911"/>
<dbReference type="Pfam" id="PF13211">
    <property type="entry name" value="DUF4019"/>
    <property type="match status" value="1"/>
</dbReference>
<reference evidence="3" key="1">
    <citation type="submission" date="2016-10" db="EMBL/GenBank/DDBJ databases">
        <authorList>
            <person name="Varghese N."/>
            <person name="Submissions S."/>
        </authorList>
    </citation>
    <scope>NUCLEOTIDE SEQUENCE [LARGE SCALE GENOMIC DNA]</scope>
    <source>
        <strain evidence="3">CGMCC 1.6495</strain>
    </source>
</reference>
<dbReference type="Proteomes" id="UP000198505">
    <property type="component" value="Unassembled WGS sequence"/>
</dbReference>
<gene>
    <name evidence="2" type="ORF">SAMN04487958_10911</name>
</gene>
<name>A0A1H9VCX3_9GAMM</name>
<dbReference type="EMBL" id="FOGS01000009">
    <property type="protein sequence ID" value="SES19438.1"/>
    <property type="molecule type" value="Genomic_DNA"/>
</dbReference>
<feature type="signal peptide" evidence="1">
    <location>
        <begin position="1"/>
        <end position="22"/>
    </location>
</feature>
<evidence type="ECO:0000256" key="1">
    <source>
        <dbReference type="SAM" id="SignalP"/>
    </source>
</evidence>
<protein>
    <recommendedName>
        <fullName evidence="4">DUF4019 domain-containing protein</fullName>
    </recommendedName>
</protein>
<dbReference type="AlphaFoldDB" id="A0A1H9VCX3"/>
<keyword evidence="3" id="KW-1185">Reference proteome</keyword>
<feature type="chain" id="PRO_5011537394" description="DUF4019 domain-containing protein" evidence="1">
    <location>
        <begin position="23"/>
        <end position="138"/>
    </location>
</feature>
<proteinExistence type="predicted"/>
<dbReference type="Gene3D" id="3.10.450.590">
    <property type="match status" value="1"/>
</dbReference>
<keyword evidence="1" id="KW-0732">Signal</keyword>
<evidence type="ECO:0008006" key="4">
    <source>
        <dbReference type="Google" id="ProtNLM"/>
    </source>
</evidence>
<evidence type="ECO:0000313" key="3">
    <source>
        <dbReference type="Proteomes" id="UP000198505"/>
    </source>
</evidence>
<organism evidence="2 3">
    <name type="scientific">Vreelandella subterranea</name>
    <dbReference type="NCBI Taxonomy" id="416874"/>
    <lineage>
        <taxon>Bacteria</taxon>
        <taxon>Pseudomonadati</taxon>
        <taxon>Pseudomonadota</taxon>
        <taxon>Gammaproteobacteria</taxon>
        <taxon>Oceanospirillales</taxon>
        <taxon>Halomonadaceae</taxon>
        <taxon>Vreelandella</taxon>
    </lineage>
</organism>
<dbReference type="RefSeq" id="WP_092828666.1">
    <property type="nucleotide sequence ID" value="NZ_FOGS01000009.1"/>
</dbReference>
<dbReference type="InterPro" id="IPR025091">
    <property type="entry name" value="DUF4019"/>
</dbReference>
<sequence length="138" mass="15369">MPNILRFIITAVLLSFSTHVMAHTANEAEAAALAWLKAIDNGNYEQAWETSSPILKAPLSQGMLARTIELVRRDFGEVASRKRIRTSHQTSMPGAPSGDYIVFTFQTGFENSGRRLETVTPHLENGTWRVSSYYVEAP</sequence>